<evidence type="ECO:0000256" key="4">
    <source>
        <dbReference type="PROSITE-ProRule" id="PRU00510"/>
    </source>
</evidence>
<proteinExistence type="predicted"/>
<evidence type="ECO:0000256" key="3">
    <source>
        <dbReference type="ARBA" id="ARBA00022833"/>
    </source>
</evidence>
<evidence type="ECO:0000313" key="8">
    <source>
        <dbReference type="Proteomes" id="UP000033934"/>
    </source>
</evidence>
<dbReference type="PROSITE" id="PS51128">
    <property type="entry name" value="ZF_DKSA_2"/>
    <property type="match status" value="1"/>
</dbReference>
<dbReference type="SUPFAM" id="SSF109635">
    <property type="entry name" value="DnaK suppressor protein DksA, alpha-hairpin domain"/>
    <property type="match status" value="1"/>
</dbReference>
<dbReference type="SUPFAM" id="SSF57716">
    <property type="entry name" value="Glucocorticoid receptor-like (DNA-binding domain)"/>
    <property type="match status" value="1"/>
</dbReference>
<reference evidence="7 8" key="1">
    <citation type="journal article" date="2015" name="Nature">
        <title>rRNA introns, odd ribosomes, and small enigmatic genomes across a large radiation of phyla.</title>
        <authorList>
            <person name="Brown C.T."/>
            <person name="Hug L.A."/>
            <person name="Thomas B.C."/>
            <person name="Sharon I."/>
            <person name="Castelle C.J."/>
            <person name="Singh A."/>
            <person name="Wilkins M.J."/>
            <person name="Williams K.H."/>
            <person name="Banfield J.F."/>
        </authorList>
    </citation>
    <scope>NUCLEOTIDE SEQUENCE [LARGE SCALE GENOMIC DNA]</scope>
</reference>
<dbReference type="EMBL" id="LBVO01000055">
    <property type="protein sequence ID" value="KKQ87194.1"/>
    <property type="molecule type" value="Genomic_DNA"/>
</dbReference>
<keyword evidence="5" id="KW-0175">Coiled coil</keyword>
<dbReference type="PROSITE" id="PS01102">
    <property type="entry name" value="ZF_DKSA_1"/>
    <property type="match status" value="1"/>
</dbReference>
<evidence type="ECO:0000256" key="1">
    <source>
        <dbReference type="ARBA" id="ARBA00022723"/>
    </source>
</evidence>
<sequence length="122" mass="13595">MTDINQAMLSKKSNLSAIFIRQQDDKLNQELEQLKAKKKEIKNFPDFGSSTDDSAQEVTEFSTDKSLIFNINKKIKEINAALKAISNGTYGICSNCGERIMAGRLEIMPEAITCPTCNSNQK</sequence>
<evidence type="ECO:0000256" key="2">
    <source>
        <dbReference type="ARBA" id="ARBA00022771"/>
    </source>
</evidence>
<dbReference type="Pfam" id="PF01258">
    <property type="entry name" value="zf-dskA_traR"/>
    <property type="match status" value="1"/>
</dbReference>
<feature type="domain" description="Zinc finger DksA/TraR C4-type" evidence="6">
    <location>
        <begin position="88"/>
        <end position="117"/>
    </location>
</feature>
<name>A0A0G0NMS8_9BACT</name>
<feature type="coiled-coil region" evidence="5">
    <location>
        <begin position="17"/>
        <end position="44"/>
    </location>
</feature>
<keyword evidence="3" id="KW-0862">Zinc</keyword>
<keyword evidence="1" id="KW-0479">Metal-binding</keyword>
<keyword evidence="2" id="KW-0863">Zinc-finger</keyword>
<evidence type="ECO:0000259" key="6">
    <source>
        <dbReference type="Pfam" id="PF01258"/>
    </source>
</evidence>
<organism evidence="7 8">
    <name type="scientific">Berkelbacteria bacterium GW2011_GWA2_38_9</name>
    <dbReference type="NCBI Taxonomy" id="1618334"/>
    <lineage>
        <taxon>Bacteria</taxon>
        <taxon>Candidatus Berkelbacteria</taxon>
    </lineage>
</organism>
<dbReference type="InterPro" id="IPR020458">
    <property type="entry name" value="Znf_DskA_TraR_CS"/>
</dbReference>
<dbReference type="AlphaFoldDB" id="A0A0G0NMS8"/>
<feature type="zinc finger region" description="dksA C4-type" evidence="4">
    <location>
        <begin position="93"/>
        <end position="117"/>
    </location>
</feature>
<accession>A0A0G0NMS8</accession>
<protein>
    <submittedName>
        <fullName evidence="7">DnaK suppressor protein</fullName>
    </submittedName>
</protein>
<dbReference type="InterPro" id="IPR037187">
    <property type="entry name" value="DnaK_N"/>
</dbReference>
<gene>
    <name evidence="7" type="ORF">UT11_C0055G0004</name>
</gene>
<dbReference type="InterPro" id="IPR000962">
    <property type="entry name" value="Znf_DskA_TraR"/>
</dbReference>
<evidence type="ECO:0000256" key="5">
    <source>
        <dbReference type="SAM" id="Coils"/>
    </source>
</evidence>
<dbReference type="PANTHER" id="PTHR33823:SF4">
    <property type="entry name" value="GENERAL STRESS PROTEIN 16O"/>
    <property type="match status" value="1"/>
</dbReference>
<comment type="caution">
    <text evidence="7">The sequence shown here is derived from an EMBL/GenBank/DDBJ whole genome shotgun (WGS) entry which is preliminary data.</text>
</comment>
<dbReference type="Proteomes" id="UP000033934">
    <property type="component" value="Unassembled WGS sequence"/>
</dbReference>
<dbReference type="GO" id="GO:0008270">
    <property type="term" value="F:zinc ion binding"/>
    <property type="evidence" value="ECO:0007669"/>
    <property type="project" value="UniProtKB-KW"/>
</dbReference>
<dbReference type="Gene3D" id="1.20.120.910">
    <property type="entry name" value="DksA, coiled-coil domain"/>
    <property type="match status" value="1"/>
</dbReference>
<dbReference type="PANTHER" id="PTHR33823">
    <property type="entry name" value="RNA POLYMERASE-BINDING TRANSCRIPTION FACTOR DKSA-RELATED"/>
    <property type="match status" value="1"/>
</dbReference>
<evidence type="ECO:0000313" key="7">
    <source>
        <dbReference type="EMBL" id="KKQ87194.1"/>
    </source>
</evidence>